<dbReference type="Gene3D" id="1.25.40.20">
    <property type="entry name" value="Ankyrin repeat-containing domain"/>
    <property type="match status" value="1"/>
</dbReference>
<keyword evidence="1" id="KW-0808">Transferase</keyword>
<dbReference type="InterPro" id="IPR029056">
    <property type="entry name" value="Ribokinase-like"/>
</dbReference>
<dbReference type="InterPro" id="IPR011611">
    <property type="entry name" value="PfkB_dom"/>
</dbReference>
<proteinExistence type="predicted"/>
<organism evidence="7">
    <name type="scientific">Salpingoeca rosetta (strain ATCC 50818 / BSB-021)</name>
    <dbReference type="NCBI Taxonomy" id="946362"/>
    <lineage>
        <taxon>Eukaryota</taxon>
        <taxon>Choanoflagellata</taxon>
        <taxon>Craspedida</taxon>
        <taxon>Salpingoecidae</taxon>
        <taxon>Salpingoeca</taxon>
    </lineage>
</organism>
<dbReference type="SUPFAM" id="SSF52200">
    <property type="entry name" value="Toll/Interleukin receptor TIR domain"/>
    <property type="match status" value="1"/>
</dbReference>
<reference evidence="6" key="1">
    <citation type="submission" date="2009-08" db="EMBL/GenBank/DDBJ databases">
        <title>Annotation of Salpingoeca rosetta.</title>
        <authorList>
            <consortium name="The Broad Institute Genome Sequencing Platform"/>
            <person name="Russ C."/>
            <person name="Cuomo C."/>
            <person name="Burger G."/>
            <person name="Gray M.W."/>
            <person name="Holland P.W.H."/>
            <person name="King N."/>
            <person name="Lang F.B.F."/>
            <person name="Roger A.J."/>
            <person name="Ruiz-Trillo I."/>
            <person name="Young S.K."/>
            <person name="Zeng Q."/>
            <person name="Gargeya S."/>
            <person name="Alvarado L."/>
            <person name="Berlin A."/>
            <person name="Chapman S.B."/>
            <person name="Chen Z."/>
            <person name="Freedman E."/>
            <person name="Gellesch M."/>
            <person name="Goldberg J."/>
            <person name="Griggs A."/>
            <person name="Gujja S."/>
            <person name="Heilman E."/>
            <person name="Heiman D."/>
            <person name="Howarth C."/>
            <person name="Mehta T."/>
            <person name="Neiman D."/>
            <person name="Pearson M."/>
            <person name="Roberts A."/>
            <person name="Saif S."/>
            <person name="Shea T."/>
            <person name="Shenoy N."/>
            <person name="Sisk P."/>
            <person name="Stolte C."/>
            <person name="Sykes S."/>
            <person name="White J."/>
            <person name="Yandava C."/>
            <person name="Haas B."/>
            <person name="Nusbaum C."/>
            <person name="Birren B."/>
        </authorList>
    </citation>
    <scope>NUCLEOTIDE SEQUENCE [LARGE SCALE GENOMIC DNA]</scope>
    <source>
        <strain evidence="6">ATCC 50818</strain>
    </source>
</reference>
<dbReference type="Pfam" id="PF00023">
    <property type="entry name" value="Ank"/>
    <property type="match status" value="1"/>
</dbReference>
<dbReference type="InterPro" id="IPR002110">
    <property type="entry name" value="Ankyrin_rpt"/>
</dbReference>
<dbReference type="PANTHER" id="PTHR10584:SF166">
    <property type="entry name" value="RIBOKINASE"/>
    <property type="match status" value="1"/>
</dbReference>
<dbReference type="PROSITE" id="PS50297">
    <property type="entry name" value="ANK_REP_REGION"/>
    <property type="match status" value="1"/>
</dbReference>
<dbReference type="Gene3D" id="3.40.1190.20">
    <property type="match status" value="1"/>
</dbReference>
<dbReference type="PROSITE" id="PS50088">
    <property type="entry name" value="ANK_REPEAT"/>
    <property type="match status" value="1"/>
</dbReference>
<dbReference type="InterPro" id="IPR000157">
    <property type="entry name" value="TIR_dom"/>
</dbReference>
<dbReference type="InterPro" id="IPR002139">
    <property type="entry name" value="Ribo/fructo_kinase"/>
</dbReference>
<dbReference type="eggNOG" id="KOG2855">
    <property type="taxonomic scope" value="Eukaryota"/>
</dbReference>
<dbReference type="EMBL" id="GL832961">
    <property type="protein sequence ID" value="EGD82778.1"/>
    <property type="molecule type" value="Genomic_DNA"/>
</dbReference>
<dbReference type="RefSeq" id="XP_004996014.1">
    <property type="nucleotide sequence ID" value="XM_004995957.1"/>
</dbReference>
<keyword evidence="7" id="KW-1185">Reference proteome</keyword>
<accession>F2U562</accession>
<dbReference type="STRING" id="946362.F2U562"/>
<evidence type="ECO:0000256" key="2">
    <source>
        <dbReference type="ARBA" id="ARBA00022777"/>
    </source>
</evidence>
<dbReference type="Proteomes" id="UP000007799">
    <property type="component" value="Unassembled WGS sequence"/>
</dbReference>
<name>F2U562_SALR5</name>
<dbReference type="Pfam" id="PF00294">
    <property type="entry name" value="PfkB"/>
    <property type="match status" value="1"/>
</dbReference>
<dbReference type="OrthoDB" id="415590at2759"/>
<dbReference type="InParanoid" id="F2U562"/>
<feature type="region of interest" description="Disordered" evidence="4">
    <location>
        <begin position="580"/>
        <end position="641"/>
    </location>
</feature>
<feature type="compositionally biased region" description="Low complexity" evidence="4">
    <location>
        <begin position="620"/>
        <end position="634"/>
    </location>
</feature>
<evidence type="ECO:0000313" key="6">
    <source>
        <dbReference type="EMBL" id="EGD82778.1"/>
    </source>
</evidence>
<dbReference type="PANTHER" id="PTHR10584">
    <property type="entry name" value="SUGAR KINASE"/>
    <property type="match status" value="1"/>
</dbReference>
<dbReference type="GO" id="GO:0006796">
    <property type="term" value="P:phosphate-containing compound metabolic process"/>
    <property type="evidence" value="ECO:0007669"/>
    <property type="project" value="UniProtKB-ARBA"/>
</dbReference>
<evidence type="ECO:0000256" key="3">
    <source>
        <dbReference type="PROSITE-ProRule" id="PRU00023"/>
    </source>
</evidence>
<dbReference type="InterPro" id="IPR035897">
    <property type="entry name" value="Toll_tir_struct_dom_sf"/>
</dbReference>
<evidence type="ECO:0000313" key="7">
    <source>
        <dbReference type="Proteomes" id="UP000007799"/>
    </source>
</evidence>
<sequence length="1039" mass="116009">MDRKWQMINTRLDTLQTRVEKLASDQGLGVQDQPRTGGDDAAQTQQQQQQQQEQQGGDSLLPLQRQDSRPVRTRRGSLSTIEDVHAVVFGSINIDLLTELPSLPQKNSNTRCRVFETLPGGKGANAAVALARLGINTSMVARVGQDEFSDIALRSLRLNHVDVSHVHKGKVTVTHAAANEAVNDEDVHNVVELLSSDEKRKRVLLVQLEVQHEAVAKALEEASARCGSNLTIVVKASPLSANFDPAVITRIVARAHVLIVNEWEAPTLLRWTDNKPLTTVEACYRACKDIYETYNTAIILVCTPFGIVCLEEGTKVHVVPGIHVEIVSIIGAADALSDFQGRSLLHIAAWIGKPDLVSRLIRHGAEWRARDGYGNTPFACALAGRQKFKSQSSKFAAVLGMLSIEHVLLFLLPDTLAHHESQEYHHHHHNRHHEDAVTVEQLLDALSYMTGALRDTVRAEMGDDQSKQFAFARRALVCFLTRSLIDDVKTASDATSPLVVFIKARLQNVARVCQPNADAWEAIRQLFLTRDGDERHLLHAASYLGDTSLLDVVTKVQFWTPQKAIQRFRSGSVIHRSHSGIARHASHAHVHDAEPQQPQQARDQHLQQPEPDATLQPACSSADLDTSTSDTMLNDSREGSDVIPLTHSDTLNDFAQDNIFTETADKSTFLHFAARSPMAQAIENVLRLNRISRCFSGHQLAEQFARRDANRKTVLDVATNARSVKSALRQHAGVKQVFLSYKHRVCDEFADKLCRDLQAKGISVWWDRDIPSGEEWERAVDWQARYCHAVIFLFSKPYLQSPFCMHELEVNQNRLGIHPPISPEQRGEPDQLPDYVSSRQLFNFENAATYEQDLEDLVQRIHDMMECDPDTIVPAEPALVERDDHVLIINPMGGDFAETLQAFLQCKLDIPVALDPGRHEEQLRHALESEHCCAVLVVLDFSASADVDLSARLWFLGSLGGHPTLLVPYITCQQNAVVPYEFANKRSVFCCTVSFLKFLEGDFEANTSLEGPRNKLVTKLRDILQQDGEDDNSNEEDTA</sequence>
<dbReference type="GeneID" id="16076601"/>
<dbReference type="PRINTS" id="PR00990">
    <property type="entry name" value="RIBOKINASE"/>
</dbReference>
<dbReference type="AlphaFoldDB" id="F2U562"/>
<feature type="domain" description="TIR" evidence="5">
    <location>
        <begin position="733"/>
        <end position="865"/>
    </location>
</feature>
<dbReference type="SUPFAM" id="SSF48403">
    <property type="entry name" value="Ankyrin repeat"/>
    <property type="match status" value="1"/>
</dbReference>
<keyword evidence="2" id="KW-0418">Kinase</keyword>
<dbReference type="InterPro" id="IPR036770">
    <property type="entry name" value="Ankyrin_rpt-contain_sf"/>
</dbReference>
<dbReference type="KEGG" id="sre:PTSG_03428"/>
<protein>
    <recommendedName>
        <fullName evidence="5">TIR domain-containing protein</fullName>
    </recommendedName>
</protein>
<dbReference type="SUPFAM" id="SSF53613">
    <property type="entry name" value="Ribokinase-like"/>
    <property type="match status" value="1"/>
</dbReference>
<feature type="repeat" description="ANK" evidence="3">
    <location>
        <begin position="340"/>
        <end position="372"/>
    </location>
</feature>
<dbReference type="GO" id="GO:0007165">
    <property type="term" value="P:signal transduction"/>
    <property type="evidence" value="ECO:0007669"/>
    <property type="project" value="InterPro"/>
</dbReference>
<dbReference type="SMART" id="SM00255">
    <property type="entry name" value="TIR"/>
    <property type="match status" value="1"/>
</dbReference>
<dbReference type="Gene3D" id="3.40.50.10140">
    <property type="entry name" value="Toll/interleukin-1 receptor homology (TIR) domain"/>
    <property type="match status" value="1"/>
</dbReference>
<evidence type="ECO:0000256" key="4">
    <source>
        <dbReference type="SAM" id="MobiDB-lite"/>
    </source>
</evidence>
<dbReference type="PROSITE" id="PS50104">
    <property type="entry name" value="TIR"/>
    <property type="match status" value="1"/>
</dbReference>
<dbReference type="Pfam" id="PF13676">
    <property type="entry name" value="TIR_2"/>
    <property type="match status" value="1"/>
</dbReference>
<feature type="compositionally biased region" description="Low complexity" evidence="4">
    <location>
        <begin position="43"/>
        <end position="55"/>
    </location>
</feature>
<gene>
    <name evidence="6" type="ORF">PTSG_03428</name>
</gene>
<evidence type="ECO:0000259" key="5">
    <source>
        <dbReference type="PROSITE" id="PS50104"/>
    </source>
</evidence>
<keyword evidence="3" id="KW-0040">ANK repeat</keyword>
<dbReference type="GO" id="GO:0016301">
    <property type="term" value="F:kinase activity"/>
    <property type="evidence" value="ECO:0007669"/>
    <property type="project" value="UniProtKB-KW"/>
</dbReference>
<evidence type="ECO:0000256" key="1">
    <source>
        <dbReference type="ARBA" id="ARBA00022679"/>
    </source>
</evidence>
<feature type="region of interest" description="Disordered" evidence="4">
    <location>
        <begin position="24"/>
        <end position="77"/>
    </location>
</feature>